<accession>A0A2U3L4G4</accession>
<dbReference type="Pfam" id="PF08924">
    <property type="entry name" value="Rv2525c_GlyHyd-like"/>
    <property type="match status" value="1"/>
</dbReference>
<name>A0A2U3L4G4_9BACT</name>
<dbReference type="EMBL" id="OMOD01000164">
    <property type="protein sequence ID" value="SPF46767.1"/>
    <property type="molecule type" value="Genomic_DNA"/>
</dbReference>
<feature type="chain" id="PRO_5015420765" description="Rv2525c-like glycoside hydrolase-like domain-containing protein" evidence="1">
    <location>
        <begin position="42"/>
        <end position="316"/>
    </location>
</feature>
<evidence type="ECO:0000256" key="1">
    <source>
        <dbReference type="SAM" id="SignalP"/>
    </source>
</evidence>
<reference evidence="4" key="1">
    <citation type="submission" date="2018-02" db="EMBL/GenBank/DDBJ databases">
        <authorList>
            <person name="Hausmann B."/>
        </authorList>
    </citation>
    <scope>NUCLEOTIDE SEQUENCE [LARGE SCALE GENOMIC DNA]</scope>
    <source>
        <strain evidence="4">Peat soil MAG SbA1</strain>
    </source>
</reference>
<gene>
    <name evidence="3" type="ORF">SBA1_680021</name>
</gene>
<protein>
    <recommendedName>
        <fullName evidence="2">Rv2525c-like glycoside hydrolase-like domain-containing protein</fullName>
    </recommendedName>
</protein>
<dbReference type="Gene3D" id="3.20.20.80">
    <property type="entry name" value="Glycosidases"/>
    <property type="match status" value="1"/>
</dbReference>
<organism evidence="3 4">
    <name type="scientific">Candidatus Sulfotelmatobacter kueseliae</name>
    <dbReference type="NCBI Taxonomy" id="2042962"/>
    <lineage>
        <taxon>Bacteria</taxon>
        <taxon>Pseudomonadati</taxon>
        <taxon>Acidobacteriota</taxon>
        <taxon>Terriglobia</taxon>
        <taxon>Terriglobales</taxon>
        <taxon>Candidatus Korobacteraceae</taxon>
        <taxon>Candidatus Sulfotelmatobacter</taxon>
    </lineage>
</organism>
<feature type="domain" description="Rv2525c-like glycoside hydrolase-like" evidence="2">
    <location>
        <begin position="90"/>
        <end position="182"/>
    </location>
</feature>
<evidence type="ECO:0000313" key="3">
    <source>
        <dbReference type="EMBL" id="SPF46767.1"/>
    </source>
</evidence>
<dbReference type="Proteomes" id="UP000238701">
    <property type="component" value="Unassembled WGS sequence"/>
</dbReference>
<sequence length="316" mass="34047">MGNENFGFSRCGCAPFKMTFMSWRWVTASAALIFSCATLQAQNATYLGFDRNEYPGDANLAALRQTFAYTGYWLNNPPGEKTNSWAGHRAAVESAGFGFLVLFNGRLYAELKTEAHATQLGKSDAQAAVAAARHEGFPRATVIFLDQEQGGRMLPEQKAYIYAWVDGVTAAGYRAGTYCSGTPAPTSDHVVTAEDIRQHADSAVAGEEGLAGKSARATQVRATRDIVYWATNDSCPPAPGCTFPERPPDPSQSGVRFAEVWQFAQSPQRKDKDAAAQCTGYSRDGNCYPPGVAAALKLHVDLNAATSPDPSHGRTR</sequence>
<dbReference type="InterPro" id="IPR017853">
    <property type="entry name" value="GH"/>
</dbReference>
<feature type="signal peptide" evidence="1">
    <location>
        <begin position="1"/>
        <end position="41"/>
    </location>
</feature>
<dbReference type="AlphaFoldDB" id="A0A2U3L4G4"/>
<dbReference type="InterPro" id="IPR015020">
    <property type="entry name" value="Rv2525c-like_Glyco_Hydro-like"/>
</dbReference>
<evidence type="ECO:0000259" key="2">
    <source>
        <dbReference type="Pfam" id="PF08924"/>
    </source>
</evidence>
<dbReference type="SUPFAM" id="SSF51445">
    <property type="entry name" value="(Trans)glycosidases"/>
    <property type="match status" value="1"/>
</dbReference>
<proteinExistence type="predicted"/>
<evidence type="ECO:0000313" key="4">
    <source>
        <dbReference type="Proteomes" id="UP000238701"/>
    </source>
</evidence>
<keyword evidence="1" id="KW-0732">Signal</keyword>